<reference evidence="1 2" key="2">
    <citation type="journal article" date="2019" name="G3 (Bethesda)">
        <title>Hybrid Assembly of the Genome of the Entomopathogenic Nematode Steinernema carpocapsae Identifies the X-Chromosome.</title>
        <authorList>
            <person name="Serra L."/>
            <person name="Macchietto M."/>
            <person name="Macias-Munoz A."/>
            <person name="McGill C.J."/>
            <person name="Rodriguez I.M."/>
            <person name="Rodriguez B."/>
            <person name="Murad R."/>
            <person name="Mortazavi A."/>
        </authorList>
    </citation>
    <scope>NUCLEOTIDE SEQUENCE [LARGE SCALE GENOMIC DNA]</scope>
    <source>
        <strain evidence="1 2">ALL</strain>
    </source>
</reference>
<dbReference type="Proteomes" id="UP000298663">
    <property type="component" value="Unassembled WGS sequence"/>
</dbReference>
<organism evidence="1 2">
    <name type="scientific">Steinernema carpocapsae</name>
    <name type="common">Entomopathogenic nematode</name>
    <dbReference type="NCBI Taxonomy" id="34508"/>
    <lineage>
        <taxon>Eukaryota</taxon>
        <taxon>Metazoa</taxon>
        <taxon>Ecdysozoa</taxon>
        <taxon>Nematoda</taxon>
        <taxon>Chromadorea</taxon>
        <taxon>Rhabditida</taxon>
        <taxon>Tylenchina</taxon>
        <taxon>Panagrolaimomorpha</taxon>
        <taxon>Strongyloidoidea</taxon>
        <taxon>Steinernematidae</taxon>
        <taxon>Steinernema</taxon>
    </lineage>
</organism>
<keyword evidence="2" id="KW-1185">Reference proteome</keyword>
<gene>
    <name evidence="1" type="ORF">L596_012450</name>
</gene>
<evidence type="ECO:0000313" key="2">
    <source>
        <dbReference type="Proteomes" id="UP000298663"/>
    </source>
</evidence>
<dbReference type="EMBL" id="AZBU02000003">
    <property type="protein sequence ID" value="TKR88164.1"/>
    <property type="molecule type" value="Genomic_DNA"/>
</dbReference>
<proteinExistence type="predicted"/>
<sequence>MSTAEDGEVEVRRQAKKEYQFTIIRRVSVPLQPFRVIEIRNFGVMKWRWCLKWSLNRKFGALLVSLKLHKLEKLVKLKG</sequence>
<dbReference type="AlphaFoldDB" id="A0A4U5NXZ3"/>
<name>A0A4U5NXZ3_STECR</name>
<comment type="caution">
    <text evidence="1">The sequence shown here is derived from an EMBL/GenBank/DDBJ whole genome shotgun (WGS) entry which is preliminary data.</text>
</comment>
<accession>A0A4U5NXZ3</accession>
<protein>
    <submittedName>
        <fullName evidence="1">Uncharacterized protein</fullName>
    </submittedName>
</protein>
<evidence type="ECO:0000313" key="1">
    <source>
        <dbReference type="EMBL" id="TKR88164.1"/>
    </source>
</evidence>
<reference evidence="1 2" key="1">
    <citation type="journal article" date="2015" name="Genome Biol.">
        <title>Comparative genomics of Steinernema reveals deeply conserved gene regulatory networks.</title>
        <authorList>
            <person name="Dillman A.R."/>
            <person name="Macchietto M."/>
            <person name="Porter C.F."/>
            <person name="Rogers A."/>
            <person name="Williams B."/>
            <person name="Antoshechkin I."/>
            <person name="Lee M.M."/>
            <person name="Goodwin Z."/>
            <person name="Lu X."/>
            <person name="Lewis E.E."/>
            <person name="Goodrich-Blair H."/>
            <person name="Stock S.P."/>
            <person name="Adams B.J."/>
            <person name="Sternberg P.W."/>
            <person name="Mortazavi A."/>
        </authorList>
    </citation>
    <scope>NUCLEOTIDE SEQUENCE [LARGE SCALE GENOMIC DNA]</scope>
    <source>
        <strain evidence="1 2">ALL</strain>
    </source>
</reference>